<comment type="caution">
    <text evidence="1">The sequence shown here is derived from an EMBL/GenBank/DDBJ whole genome shotgun (WGS) entry which is preliminary data.</text>
</comment>
<dbReference type="STRING" id="1802661.A2649_00890"/>
<evidence type="ECO:0000313" key="1">
    <source>
        <dbReference type="EMBL" id="OGM98906.1"/>
    </source>
</evidence>
<evidence type="ECO:0000313" key="2">
    <source>
        <dbReference type="Proteomes" id="UP000176893"/>
    </source>
</evidence>
<protein>
    <submittedName>
        <fullName evidence="1">Uncharacterized protein</fullName>
    </submittedName>
</protein>
<gene>
    <name evidence="1" type="ORF">A2649_00890</name>
</gene>
<dbReference type="Proteomes" id="UP000176893">
    <property type="component" value="Unassembled WGS sequence"/>
</dbReference>
<name>A0A1F8EDE7_9BACT</name>
<accession>A0A1F8EDE7</accession>
<dbReference type="AlphaFoldDB" id="A0A1F8EDE7"/>
<sequence>MKRPEIYLVESKSRQDLAQMFMRFQEYYESPEFKGKTFSVDEFVHWYTQKYKAFTYTRDWYGFNMPASVLEPFRNGQFDPLTSKETNLLKLCEKADANSYIIGVTPNAEYFKETVKHEFVHGAFHVNYFYRDEVKACLADNSVKEVSFGLKKMGYHQDVFADETNAYVLIEPETIQEFVSVSNTKHLREDLSKVFQKHFGFSILDAKIHELISRVEHVTI</sequence>
<organism evidence="1 2">
    <name type="scientific">Candidatus Yanofskybacteria bacterium RIFCSPHIGHO2_01_FULL_41_26</name>
    <dbReference type="NCBI Taxonomy" id="1802661"/>
    <lineage>
        <taxon>Bacteria</taxon>
        <taxon>Candidatus Yanofskyibacteriota</taxon>
    </lineage>
</organism>
<dbReference type="EMBL" id="MGJB01000006">
    <property type="protein sequence ID" value="OGM98906.1"/>
    <property type="molecule type" value="Genomic_DNA"/>
</dbReference>
<proteinExistence type="predicted"/>
<reference evidence="1 2" key="1">
    <citation type="journal article" date="2016" name="Nat. Commun.">
        <title>Thousands of microbial genomes shed light on interconnected biogeochemical processes in an aquifer system.</title>
        <authorList>
            <person name="Anantharaman K."/>
            <person name="Brown C.T."/>
            <person name="Hug L.A."/>
            <person name="Sharon I."/>
            <person name="Castelle C.J."/>
            <person name="Probst A.J."/>
            <person name="Thomas B.C."/>
            <person name="Singh A."/>
            <person name="Wilkins M.J."/>
            <person name="Karaoz U."/>
            <person name="Brodie E.L."/>
            <person name="Williams K.H."/>
            <person name="Hubbard S.S."/>
            <person name="Banfield J.F."/>
        </authorList>
    </citation>
    <scope>NUCLEOTIDE SEQUENCE [LARGE SCALE GENOMIC DNA]</scope>
</reference>